<dbReference type="SUPFAM" id="SSF52777">
    <property type="entry name" value="CoA-dependent acyltransferases"/>
    <property type="match status" value="6"/>
</dbReference>
<dbReference type="PROSITE" id="PS50075">
    <property type="entry name" value="CARRIER"/>
    <property type="match status" value="2"/>
</dbReference>
<evidence type="ECO:0000256" key="4">
    <source>
        <dbReference type="ARBA" id="ARBA00023002"/>
    </source>
</evidence>
<evidence type="ECO:0000256" key="2">
    <source>
        <dbReference type="ARBA" id="ARBA00022450"/>
    </source>
</evidence>
<dbReference type="NCBIfam" id="TIGR01733">
    <property type="entry name" value="AA-adenyl-dom"/>
    <property type="match status" value="2"/>
</dbReference>
<keyword evidence="4" id="KW-0560">Oxidoreductase</keyword>
<dbReference type="Pfam" id="PF13193">
    <property type="entry name" value="AMP-binding_C"/>
    <property type="match status" value="2"/>
</dbReference>
<dbReference type="InterPro" id="IPR025110">
    <property type="entry name" value="AMP-bd_C"/>
</dbReference>
<dbReference type="Gene3D" id="3.60.130.10">
    <property type="entry name" value="Clavaminate synthase-like"/>
    <property type="match status" value="1"/>
</dbReference>
<dbReference type="EMBL" id="JACJTC010000029">
    <property type="protein sequence ID" value="MBD2615678.1"/>
    <property type="molecule type" value="Genomic_DNA"/>
</dbReference>
<dbReference type="Gene3D" id="3.30.559.30">
    <property type="entry name" value="Nonribosomal peptide synthetase, condensation domain"/>
    <property type="match status" value="3"/>
</dbReference>
<comment type="cofactor">
    <cofactor evidence="1">
        <name>pantetheine 4'-phosphate</name>
        <dbReference type="ChEBI" id="CHEBI:47942"/>
    </cofactor>
</comment>
<dbReference type="Gene3D" id="3.30.300.30">
    <property type="match status" value="2"/>
</dbReference>
<feature type="domain" description="Carrier" evidence="6">
    <location>
        <begin position="2118"/>
        <end position="2193"/>
    </location>
</feature>
<dbReference type="InterPro" id="IPR045851">
    <property type="entry name" value="AMP-bd_C_sf"/>
</dbReference>
<evidence type="ECO:0000259" key="6">
    <source>
        <dbReference type="PROSITE" id="PS50075"/>
    </source>
</evidence>
<dbReference type="InterPro" id="IPR036736">
    <property type="entry name" value="ACP-like_sf"/>
</dbReference>
<dbReference type="InterPro" id="IPR042098">
    <property type="entry name" value="TauD-like_sf"/>
</dbReference>
<dbReference type="InterPro" id="IPR009081">
    <property type="entry name" value="PP-bd_ACP"/>
</dbReference>
<dbReference type="SMART" id="SM00823">
    <property type="entry name" value="PKS_PP"/>
    <property type="match status" value="2"/>
</dbReference>
<feature type="domain" description="Carrier" evidence="6">
    <location>
        <begin position="1027"/>
        <end position="1102"/>
    </location>
</feature>
<dbReference type="Gene3D" id="3.30.559.10">
    <property type="entry name" value="Chloramphenicol acetyltransferase-like domain"/>
    <property type="match status" value="3"/>
</dbReference>
<dbReference type="InterPro" id="IPR001242">
    <property type="entry name" value="Condensation_dom"/>
</dbReference>
<feature type="coiled-coil region" evidence="5">
    <location>
        <begin position="85"/>
        <end position="112"/>
    </location>
</feature>
<gene>
    <name evidence="7" type="ORF">H6G94_31255</name>
</gene>
<dbReference type="InterPro" id="IPR003819">
    <property type="entry name" value="TauD/TfdA-like"/>
</dbReference>
<proteinExistence type="predicted"/>
<evidence type="ECO:0000256" key="1">
    <source>
        <dbReference type="ARBA" id="ARBA00001957"/>
    </source>
</evidence>
<dbReference type="Gene3D" id="2.30.38.10">
    <property type="entry name" value="Luciferase, Domain 3"/>
    <property type="match status" value="2"/>
</dbReference>
<dbReference type="PANTHER" id="PTHR45527:SF1">
    <property type="entry name" value="FATTY ACID SYNTHASE"/>
    <property type="match status" value="1"/>
</dbReference>
<organism evidence="7 8">
    <name type="scientific">Nostoc punctiforme FACHB-252</name>
    <dbReference type="NCBI Taxonomy" id="1357509"/>
    <lineage>
        <taxon>Bacteria</taxon>
        <taxon>Bacillati</taxon>
        <taxon>Cyanobacteriota</taxon>
        <taxon>Cyanophyceae</taxon>
        <taxon>Nostocales</taxon>
        <taxon>Nostocaceae</taxon>
        <taxon>Nostoc</taxon>
    </lineage>
</organism>
<dbReference type="InterPro" id="IPR020845">
    <property type="entry name" value="AMP-binding_CS"/>
</dbReference>
<reference evidence="7 8" key="1">
    <citation type="journal article" date="2020" name="ISME J.">
        <title>Comparative genomics reveals insights into cyanobacterial evolution and habitat adaptation.</title>
        <authorList>
            <person name="Chen M.Y."/>
            <person name="Teng W.K."/>
            <person name="Zhao L."/>
            <person name="Hu C.X."/>
            <person name="Zhou Y.K."/>
            <person name="Han B.P."/>
            <person name="Song L.R."/>
            <person name="Shu W.S."/>
        </authorList>
    </citation>
    <scope>NUCLEOTIDE SEQUENCE [LARGE SCALE GENOMIC DNA]</scope>
    <source>
        <strain evidence="7 8">FACHB-252</strain>
    </source>
</reference>
<evidence type="ECO:0000313" key="8">
    <source>
        <dbReference type="Proteomes" id="UP000606396"/>
    </source>
</evidence>
<dbReference type="InterPro" id="IPR000873">
    <property type="entry name" value="AMP-dep_synth/lig_dom"/>
</dbReference>
<dbReference type="Pfam" id="PF00550">
    <property type="entry name" value="PP-binding"/>
    <property type="match status" value="2"/>
</dbReference>
<dbReference type="SUPFAM" id="SSF56801">
    <property type="entry name" value="Acetyl-CoA synthetase-like"/>
    <property type="match status" value="2"/>
</dbReference>
<dbReference type="Gene3D" id="3.40.50.980">
    <property type="match status" value="4"/>
</dbReference>
<dbReference type="CDD" id="cd12116">
    <property type="entry name" value="A_NRPS_Ta1_like"/>
    <property type="match status" value="1"/>
</dbReference>
<dbReference type="Gene3D" id="1.10.1200.10">
    <property type="entry name" value="ACP-like"/>
    <property type="match status" value="2"/>
</dbReference>
<dbReference type="Proteomes" id="UP000606396">
    <property type="component" value="Unassembled WGS sequence"/>
</dbReference>
<dbReference type="PROSITE" id="PS00012">
    <property type="entry name" value="PHOSPHOPANTETHEINE"/>
    <property type="match status" value="1"/>
</dbReference>
<evidence type="ECO:0000313" key="7">
    <source>
        <dbReference type="EMBL" id="MBD2615678.1"/>
    </source>
</evidence>
<evidence type="ECO:0000256" key="5">
    <source>
        <dbReference type="SAM" id="Coils"/>
    </source>
</evidence>
<keyword evidence="2" id="KW-0596">Phosphopantetheine</keyword>
<accession>A0ABR8HIK1</accession>
<comment type="caution">
    <text evidence="7">The sequence shown here is derived from an EMBL/GenBank/DDBJ whole genome shotgun (WGS) entry which is preliminary data.</text>
</comment>
<dbReference type="InterPro" id="IPR020806">
    <property type="entry name" value="PKS_PP-bd"/>
</dbReference>
<keyword evidence="3" id="KW-0597">Phosphoprotein</keyword>
<dbReference type="CDD" id="cd19531">
    <property type="entry name" value="LCL_NRPS-like"/>
    <property type="match status" value="3"/>
</dbReference>
<dbReference type="PROSITE" id="PS00455">
    <property type="entry name" value="AMP_BINDING"/>
    <property type="match status" value="2"/>
</dbReference>
<dbReference type="InterPro" id="IPR006162">
    <property type="entry name" value="Ppantetheine_attach_site"/>
</dbReference>
<dbReference type="Pfam" id="PF02668">
    <property type="entry name" value="TauD"/>
    <property type="match status" value="1"/>
</dbReference>
<dbReference type="InterPro" id="IPR023213">
    <property type="entry name" value="CAT-like_dom_sf"/>
</dbReference>
<dbReference type="CDD" id="cd05930">
    <property type="entry name" value="A_NRPS"/>
    <property type="match status" value="1"/>
</dbReference>
<protein>
    <submittedName>
        <fullName evidence="7">Amino acid adenylation domain-containing protein</fullName>
    </submittedName>
</protein>
<dbReference type="NCBIfam" id="NF003417">
    <property type="entry name" value="PRK04813.1"/>
    <property type="match status" value="2"/>
</dbReference>
<dbReference type="Pfam" id="PF00501">
    <property type="entry name" value="AMP-binding"/>
    <property type="match status" value="2"/>
</dbReference>
<dbReference type="SUPFAM" id="SSF51197">
    <property type="entry name" value="Clavaminate synthase-like"/>
    <property type="match status" value="1"/>
</dbReference>
<evidence type="ECO:0000256" key="3">
    <source>
        <dbReference type="ARBA" id="ARBA00022553"/>
    </source>
</evidence>
<dbReference type="SUPFAM" id="SSF47336">
    <property type="entry name" value="ACP-like"/>
    <property type="match status" value="2"/>
</dbReference>
<dbReference type="RefSeq" id="WP_185563798.1">
    <property type="nucleotide sequence ID" value="NZ_JACJTC010000029.1"/>
</dbReference>
<keyword evidence="5" id="KW-0175">Coiled coil</keyword>
<sequence length="3002" mass="339238">METRKDEILKRRSKLSLAQQELLTKRLRGEVNSRSQLNVIPKRAQISPAPLSFSQQRLWFLQQLDIDNPYYSELACVQLLGALKMDALERSLNEIVQRHEALRTTFEMLEEEAIQIIHPAVTVTLPLVNLLSMSEAKRQEQVERLTTEIAKKPFDLMTGPLLRVMLLQTGAEEYLLLFTIHHIAVDGWSIGVLIRELARLYEAFSTGKASPLADISIQYADFAIWQRQWLQGELQKTQLDYWKQQLADVSTLALPTNRPRPAVQSFRGAVASFELSASLTDMLRSLSNQEGVTLFMTLLGAFQALLYRYTGQEDICVGSPIANRNQSEIQGLIGFFVNTLVLRTHLSGNPSFLELLNRVREVCVGAYAHADIPFEQLVEELHPDRNLSQMPLFQVMFAWQEDTQKELTLPGLTLNWLPTHGHTAKFDLSLYLVDGQPKLRGFLEYNTDLFDAETVTRIVKHFCNLLEGIVANPQARLSDLPLLTAEELHQQLVEWNNTQVEYPQQQCIHQLFEAQVERTPDAVAVVFEDKQLTYCELNARANQLAHYLRKLGVKPEILVGICVERSSEMLPEASLDMVIGLLAILKAGGAYVPLDPNYPKERLAYMLFDTQLPILLTQQYLVEQLPAHKAHIVCLDTHWDQIAQESETNLINTSTVNNLAYVIYTSGSTGKPKGVLGLHQGAVNRFHWMWKFHPFTEEEVCCQKTSLNFVDSVWEIFGPLLQGITTVIVPEKVVKDPQQFITSLANNNVTRLVLVPSLLRILLNTYNLLQLQLPKLKLWISSGEALSTDLLVQFRQSLPDSTLLNLYGSSEVSADVTCGKITPQTPQTTSVLIGRPIANTQIHILDTNKQPVPLGVPGEIYVGGHQLARGYLNRPDLTAEKFIPHPFSIQHSVRLYKTGDLARYLPTGEIEYIGRIDHQSKIRGFRIELGEIEFVINQYPPVRESLTVVEKNSVDSKRLVAYVVPQKEQTLVISELRSFLESKLPNYMIPGAFVILEALPLTPNGKVDRKALPAPELTQLSSSNHVPPTTPIENLLAGIWAEILGLNKISIHENFFALGGHSLIATCVISQIRQVFHIELPLRCLFEKPTIAGLAKEIEIASQANLGIVTTKIEPIVRSPQLPLSFAQQRLWFLAQLEPDSPFYNIPVNVRLQGKLNFEALQQSFDEILRRHEALRTNFQTVEGQAIAVIKETKSLVLPLLDLSELTSDRLEFAVKQQAVQEAQTPFDLTSDLLLRVKLLRLDAQEHIVLVTMHHIVSDAWSIGVLVQELAKLYPVFCNQQPTPLTELPIQYVDFAAWQRQWLQAEVLQSQLSYWRKQLENTPKVLELPADYPRPAIQTFRGATYSFELSDELSVALNKFSHQQGSTLFMTLLAAFQTLLWRYTGQEDIVVGSPIANRNRAEIEGLIGFFVNTLVLRTNLAGNPSFEELLKRVREVALGAYTHQDLPFELLVEQLQPQRDLSHTPLFQVMFVLQNAPISTLELPDLTLTYLHSNSDSAKFDLTLNMIETESGLVGSLEYNTDLFEQSTIWRLVGHLQTLLTGIVANPQQRLSELPLLSESERHQLLVQWNDTEVEYPHQLCTHQLFEAQVERTPDAVAVVFGDKQLTYRELNTKANQLGHYLRSLGVKPEVLVGICVERSLSMVIGLLAILKAGGAYIPLDPSYPHERLAFILKDAQVPVLLTQASLVEEMPQHKAKVVCLDRNWQKNTYEKPYQRDEDAARAPNVQQSKENLCSDLTPDNVVYVIYTSGSTGKPKGVQITHSALSNFLYSMRQRPGLTQEDTLLAVTTYSFDIAALEIFLPIIVGGRLVIASREVSLDGTQLSAKLKDSKATVMQATPATWQMLLTEGWSGNEQLKILCGGEALPEYLANQLLHRCASLWNMYGPTETTIWSAASQVERDSKVVAISHPITNTQFYILDQHTQLVPVGVAGELHIGGDGLARGYLNRPDLTAEKFIPNPFSKKAARLYKTGDLARYLPNGEIEYISRIDHQVKVRGFRIELLEIEAVINQYPEVRESVVMAREDSSEGKSLVAYLVQNPEHQGSDEETTKLQTEQISQRQILPGLRNFLESKLPNYMVPSAFVMLKALPLTPNGKVDRKALPAPDTSRSHLEKVFVAPQNPFEEVVTGIWVQVLNREQIGIYDNFFELGGHSLLATQVISRINKAFEIDLSLHRLFESPTVVELAKSIQEAMEAELGQQPPTIRRVSRVKNLPLSFAQARLWLLEQLQPGNAMYSIPIAVRLVGLLNVAALEQAFAKIVSRHEALRTTFHLVNGQPFQVIASSLKVRLPVVDLRELPEAQREALVQQLIIEESQRCFDLVQGPLLRCTLLHIHEQEYILLFTIHHIVSDGWSMGVFVRELVALYEAFSAGKSSPLPELAIQYADFAAWQRQWLQGDVLETQLAYWKKQLSNLPVMKLPTTRPRAEVKTNLGDTSSFLIPAKEFKALQALSRQEGVTLFMTLLAGFQVLLQRYTNQDDIVVGTDVANRNQPETEPLIGFFVNLLVLRTDLAGNPSFRELLKRVRQVALGAYTHQDLPFDQLVKALQPERNLSNTPSLFQVLFVLQNAPMPPLELPGLTLSLLEVKNEIAKFDLALFLTETDQGIVGNWQYNADLFETSIITRMTDHFKTLLNSIISEPDARINSLEMLTEAENKQQTMQKQERKAFNREKFISIAPKAVTLSPEKLIKTSYLQTGQTFPLVIQPDTDEIDLGDWAKTNRKFIETELLKHGAILFRNFHVNSVSVFESVAQGICPELFSEYGDLPRAVEGSKVYGSTPYPADKAILFHNESSHLHCWPLKIWFFCVQPAQQGGETPIIDCRQAYQILNPQLRERLAEKQLMYVRNYTDDLDVSWQDFFHTNDKSVVENYCRQARVTCEWYDNKSLITRQIRPAIAVHPKTSDRVFFNQIQLHHIAYLDVEVRESLLSLFGEQRLPRNVYYGDGTSIEDSVIAEINEVYHQAETSFSWQQGDILMLDNMLAAHGRYPYVGQRKIVVAMGEMICS</sequence>
<dbReference type="PANTHER" id="PTHR45527">
    <property type="entry name" value="NONRIBOSOMAL PEPTIDE SYNTHETASE"/>
    <property type="match status" value="1"/>
</dbReference>
<name>A0ABR8HIK1_NOSPU</name>
<dbReference type="Pfam" id="PF00668">
    <property type="entry name" value="Condensation"/>
    <property type="match status" value="3"/>
</dbReference>
<keyword evidence="8" id="KW-1185">Reference proteome</keyword>
<dbReference type="InterPro" id="IPR010071">
    <property type="entry name" value="AA_adenyl_dom"/>
</dbReference>